<protein>
    <recommendedName>
        <fullName evidence="4">DUF3833 family protein</fullName>
    </recommendedName>
</protein>
<evidence type="ECO:0000313" key="2">
    <source>
        <dbReference type="EMBL" id="MBB3934090.1"/>
    </source>
</evidence>
<keyword evidence="3" id="KW-1185">Reference proteome</keyword>
<reference evidence="2 3" key="1">
    <citation type="submission" date="2020-08" db="EMBL/GenBank/DDBJ databases">
        <title>Genomic Encyclopedia of Type Strains, Phase IV (KMG-IV): sequencing the most valuable type-strain genomes for metagenomic binning, comparative biology and taxonomic classification.</title>
        <authorList>
            <person name="Goeker M."/>
        </authorList>
    </citation>
    <scope>NUCLEOTIDE SEQUENCE [LARGE SCALE GENOMIC DNA]</scope>
    <source>
        <strain evidence="2 3">DSM 25024</strain>
    </source>
</reference>
<dbReference type="InterPro" id="IPR024409">
    <property type="entry name" value="DUF3833"/>
</dbReference>
<evidence type="ECO:0000313" key="3">
    <source>
        <dbReference type="Proteomes" id="UP000531216"/>
    </source>
</evidence>
<evidence type="ECO:0000256" key="1">
    <source>
        <dbReference type="SAM" id="SignalP"/>
    </source>
</evidence>
<name>A0A7W6BSW6_9HYPH</name>
<feature type="signal peptide" evidence="1">
    <location>
        <begin position="1"/>
        <end position="24"/>
    </location>
</feature>
<proteinExistence type="predicted"/>
<comment type="caution">
    <text evidence="2">The sequence shown here is derived from an EMBL/GenBank/DDBJ whole genome shotgun (WGS) entry which is preliminary data.</text>
</comment>
<feature type="chain" id="PRO_5030933175" description="DUF3833 family protein" evidence="1">
    <location>
        <begin position="25"/>
        <end position="185"/>
    </location>
</feature>
<accession>A0A7W6BSW6</accession>
<sequence>MRRRDLRGAALAASLALLALPARAADDFSLRSFFAGHSVSGGEIRTLGLFRERFTARFEGKAKGDALDLDERFRFQDGARLQRWHLVERGGRVTGTVETEDGWGVLQGPFPVSGTSGPGGAVLAYRGIAPGGGRWMFDFRHQITPRPDGTAGNRVRISRFGLPLAGARVTFTKSEAALAPHLAQP</sequence>
<gene>
    <name evidence="2" type="ORF">GGR05_000201</name>
</gene>
<organism evidence="2 3">
    <name type="scientific">Aureimonas phyllosphaerae</name>
    <dbReference type="NCBI Taxonomy" id="1166078"/>
    <lineage>
        <taxon>Bacteria</taxon>
        <taxon>Pseudomonadati</taxon>
        <taxon>Pseudomonadota</taxon>
        <taxon>Alphaproteobacteria</taxon>
        <taxon>Hyphomicrobiales</taxon>
        <taxon>Aurantimonadaceae</taxon>
        <taxon>Aureimonas</taxon>
    </lineage>
</organism>
<keyword evidence="1" id="KW-0732">Signal</keyword>
<evidence type="ECO:0008006" key="4">
    <source>
        <dbReference type="Google" id="ProtNLM"/>
    </source>
</evidence>
<dbReference type="AlphaFoldDB" id="A0A7W6BSW6"/>
<dbReference type="EMBL" id="JACIDO010000001">
    <property type="protein sequence ID" value="MBB3934090.1"/>
    <property type="molecule type" value="Genomic_DNA"/>
</dbReference>
<dbReference type="Pfam" id="PF12915">
    <property type="entry name" value="DUF3833"/>
    <property type="match status" value="1"/>
</dbReference>
<dbReference type="Proteomes" id="UP000531216">
    <property type="component" value="Unassembled WGS sequence"/>
</dbReference>
<dbReference type="RefSeq" id="WP_090961426.1">
    <property type="nucleotide sequence ID" value="NZ_FOOA01000004.1"/>
</dbReference>